<dbReference type="SUPFAM" id="SSF69318">
    <property type="entry name" value="Integrin alpha N-terminal domain"/>
    <property type="match status" value="1"/>
</dbReference>
<sequence length="197" mass="21944">NTMGLGVGDLHDDGYPDLLIGTGAPSYTGADLAYCNNGNRSFSRCMDLLVDQDDSHRQTRAHGVAFADVNRDGYTDFYWNLGGHPPYDGLSSESETRETNKFYVRDTSEGSSSAWVTLQGTTSNIEAIGSRVEVTYENNEKRYYFIHSTAGFQSQNSKELLIPLFGFDQARIEITWSKGNKSQHVITSGERHKIIEP</sequence>
<keyword evidence="1" id="KW-0732">Signal</keyword>
<dbReference type="InterPro" id="IPR027039">
    <property type="entry name" value="Crtac1"/>
</dbReference>
<evidence type="ECO:0000256" key="1">
    <source>
        <dbReference type="ARBA" id="ARBA00022729"/>
    </source>
</evidence>
<dbReference type="EMBL" id="UINC01186273">
    <property type="protein sequence ID" value="SVD98421.1"/>
    <property type="molecule type" value="Genomic_DNA"/>
</dbReference>
<dbReference type="AlphaFoldDB" id="A0A382ZSI5"/>
<evidence type="ECO:0000259" key="2">
    <source>
        <dbReference type="Pfam" id="PF07593"/>
    </source>
</evidence>
<dbReference type="InterPro" id="IPR013517">
    <property type="entry name" value="FG-GAP"/>
</dbReference>
<feature type="non-terminal residue" evidence="3">
    <location>
        <position position="1"/>
    </location>
</feature>
<reference evidence="3" key="1">
    <citation type="submission" date="2018-05" db="EMBL/GenBank/DDBJ databases">
        <authorList>
            <person name="Lanie J.A."/>
            <person name="Ng W.-L."/>
            <person name="Kazmierczak K.M."/>
            <person name="Andrzejewski T.M."/>
            <person name="Davidsen T.M."/>
            <person name="Wayne K.J."/>
            <person name="Tettelin H."/>
            <person name="Glass J.I."/>
            <person name="Rusch D."/>
            <person name="Podicherti R."/>
            <person name="Tsui H.-C.T."/>
            <person name="Winkler M.E."/>
        </authorList>
    </citation>
    <scope>NUCLEOTIDE SEQUENCE</scope>
</reference>
<feature type="domain" description="ASPIC/UnbV" evidence="2">
    <location>
        <begin position="127"/>
        <end position="183"/>
    </location>
</feature>
<dbReference type="InterPro" id="IPR011519">
    <property type="entry name" value="UnbV_ASPIC"/>
</dbReference>
<dbReference type="Gene3D" id="2.130.10.130">
    <property type="entry name" value="Integrin alpha, N-terminal"/>
    <property type="match status" value="1"/>
</dbReference>
<accession>A0A382ZSI5</accession>
<gene>
    <name evidence="3" type="ORF">METZ01_LOCUS451275</name>
</gene>
<proteinExistence type="predicted"/>
<organism evidence="3">
    <name type="scientific">marine metagenome</name>
    <dbReference type="NCBI Taxonomy" id="408172"/>
    <lineage>
        <taxon>unclassified sequences</taxon>
        <taxon>metagenomes</taxon>
        <taxon>ecological metagenomes</taxon>
    </lineage>
</organism>
<name>A0A382ZSI5_9ZZZZ</name>
<protein>
    <recommendedName>
        <fullName evidence="2">ASPIC/UnbV domain-containing protein</fullName>
    </recommendedName>
</protein>
<dbReference type="Pfam" id="PF13517">
    <property type="entry name" value="FG-GAP_3"/>
    <property type="match status" value="1"/>
</dbReference>
<dbReference type="PANTHER" id="PTHR16026:SF0">
    <property type="entry name" value="CARTILAGE ACIDIC PROTEIN 1"/>
    <property type="match status" value="1"/>
</dbReference>
<dbReference type="Pfam" id="PF07593">
    <property type="entry name" value="UnbV_ASPIC"/>
    <property type="match status" value="1"/>
</dbReference>
<dbReference type="InterPro" id="IPR028994">
    <property type="entry name" value="Integrin_alpha_N"/>
</dbReference>
<evidence type="ECO:0000313" key="3">
    <source>
        <dbReference type="EMBL" id="SVD98421.1"/>
    </source>
</evidence>
<dbReference type="PANTHER" id="PTHR16026">
    <property type="entry name" value="CARTILAGE ACIDIC PROTEIN 1"/>
    <property type="match status" value="1"/>
</dbReference>